<feature type="transmembrane region" description="Helical" evidence="1">
    <location>
        <begin position="112"/>
        <end position="130"/>
    </location>
</feature>
<proteinExistence type="predicted"/>
<protein>
    <submittedName>
        <fullName evidence="3">Signal transducing protein</fullName>
    </submittedName>
</protein>
<sequence length="144" mass="16533">MNNKIIWYRTFYNPIEANIVRARLEDSGFKCFLQDENISTIQPLYNQAVGGVKLMVFEKDAPQIDLLLSEENLGDTDEFKPQENSPVNDNEITCKKCGSTNVGFGQATKSRYSWIVLLVSFCLAVFPFMVKKCYHCYNCGHEFH</sequence>
<reference evidence="3 4" key="1">
    <citation type="submission" date="2017-05" db="EMBL/GenBank/DDBJ databases">
        <authorList>
            <person name="Varghese N."/>
            <person name="Submissions S."/>
        </authorList>
    </citation>
    <scope>NUCLEOTIDE SEQUENCE [LARGE SCALE GENOMIC DNA]</scope>
    <source>
        <strain evidence="3 4">DSM 19036</strain>
    </source>
</reference>
<keyword evidence="4" id="KW-1185">Reference proteome</keyword>
<dbReference type="Gene3D" id="3.30.70.790">
    <property type="entry name" value="UreE, C-terminal domain"/>
    <property type="match status" value="1"/>
</dbReference>
<dbReference type="RefSeq" id="WP_142526869.1">
    <property type="nucleotide sequence ID" value="NZ_CBCSJO010000003.1"/>
</dbReference>
<feature type="domain" description="DUF2007" evidence="2">
    <location>
        <begin position="12"/>
        <end position="62"/>
    </location>
</feature>
<accession>A0A521BC32</accession>
<dbReference type="AlphaFoldDB" id="A0A521BC32"/>
<evidence type="ECO:0000256" key="1">
    <source>
        <dbReference type="SAM" id="Phobius"/>
    </source>
</evidence>
<dbReference type="OrthoDB" id="8480302at2"/>
<keyword evidence="1" id="KW-0472">Membrane</keyword>
<organism evidence="3 4">
    <name type="scientific">Pedobacter westerhofensis</name>
    <dbReference type="NCBI Taxonomy" id="425512"/>
    <lineage>
        <taxon>Bacteria</taxon>
        <taxon>Pseudomonadati</taxon>
        <taxon>Bacteroidota</taxon>
        <taxon>Sphingobacteriia</taxon>
        <taxon>Sphingobacteriales</taxon>
        <taxon>Sphingobacteriaceae</taxon>
        <taxon>Pedobacter</taxon>
    </lineage>
</organism>
<name>A0A521BC32_9SPHI</name>
<dbReference type="SUPFAM" id="SSF54913">
    <property type="entry name" value="GlnB-like"/>
    <property type="match status" value="1"/>
</dbReference>
<keyword evidence="1" id="KW-1133">Transmembrane helix</keyword>
<evidence type="ECO:0000313" key="3">
    <source>
        <dbReference type="EMBL" id="SMO44627.1"/>
    </source>
</evidence>
<dbReference type="EMBL" id="FXTN01000002">
    <property type="protein sequence ID" value="SMO44627.1"/>
    <property type="molecule type" value="Genomic_DNA"/>
</dbReference>
<dbReference type="Pfam" id="PF09413">
    <property type="entry name" value="DUF2007"/>
    <property type="match status" value="1"/>
</dbReference>
<dbReference type="InterPro" id="IPR011322">
    <property type="entry name" value="N-reg_PII-like_a/b"/>
</dbReference>
<dbReference type="Proteomes" id="UP000320300">
    <property type="component" value="Unassembled WGS sequence"/>
</dbReference>
<gene>
    <name evidence="3" type="ORF">SAMN06265348_102182</name>
</gene>
<keyword evidence="1" id="KW-0812">Transmembrane</keyword>
<evidence type="ECO:0000313" key="4">
    <source>
        <dbReference type="Proteomes" id="UP000320300"/>
    </source>
</evidence>
<evidence type="ECO:0000259" key="2">
    <source>
        <dbReference type="Pfam" id="PF09413"/>
    </source>
</evidence>
<dbReference type="InterPro" id="IPR018551">
    <property type="entry name" value="DUF2007"/>
</dbReference>